<evidence type="ECO:0000259" key="3">
    <source>
        <dbReference type="Pfam" id="PF16344"/>
    </source>
</evidence>
<dbReference type="GO" id="GO:0016989">
    <property type="term" value="F:sigma factor antagonist activity"/>
    <property type="evidence" value="ECO:0007669"/>
    <property type="project" value="TreeGrafter"/>
</dbReference>
<feature type="transmembrane region" description="Helical" evidence="1">
    <location>
        <begin position="77"/>
        <end position="95"/>
    </location>
</feature>
<name>A0A847SIX1_9BACT</name>
<dbReference type="InterPro" id="IPR032508">
    <property type="entry name" value="FecR_C"/>
</dbReference>
<feature type="domain" description="Protein FecR C-terminal" evidence="3">
    <location>
        <begin position="307"/>
        <end position="373"/>
    </location>
</feature>
<protein>
    <submittedName>
        <fullName evidence="4">DUF4974 domain-containing protein</fullName>
    </submittedName>
</protein>
<keyword evidence="5" id="KW-1185">Reference proteome</keyword>
<dbReference type="PANTHER" id="PTHR30273:SF2">
    <property type="entry name" value="PROTEIN FECR"/>
    <property type="match status" value="1"/>
</dbReference>
<evidence type="ECO:0000313" key="4">
    <source>
        <dbReference type="EMBL" id="NLR77306.1"/>
    </source>
</evidence>
<comment type="caution">
    <text evidence="4">The sequence shown here is derived from an EMBL/GenBank/DDBJ whole genome shotgun (WGS) entry which is preliminary data.</text>
</comment>
<dbReference type="PIRSF" id="PIRSF018266">
    <property type="entry name" value="FecR"/>
    <property type="match status" value="1"/>
</dbReference>
<evidence type="ECO:0000313" key="5">
    <source>
        <dbReference type="Proteomes" id="UP000552864"/>
    </source>
</evidence>
<proteinExistence type="predicted"/>
<dbReference type="RefSeq" id="WP_168736713.1">
    <property type="nucleotide sequence ID" value="NZ_JABAHZ010000001.1"/>
</dbReference>
<sequence>MERLAKHQLTQEERQEFDSMLYNPANEELFVAAAAAMEIAPEDIAPYDARLEEVLQATLAYDRPASTRHRIRPMFRWAAAAAVAIVIISAGGYLLRHQQQKQHIAAVPQQTIPPGKDGAVLTLDDGSQVVLDSIGNGWLISKSGEKVQMSNGTLQYKNDSSPGKIAYNTMQTPRGRQFAVVLPDGTKVWLNSASSLRYPTCFHSSRREVQLSGEAYFEVAHNARQPFIVNISDQSKVEVLGTDFNIKAYSNEKNIEATLLSGAVRVAKGNEHTILKPGQQASIRQSGITVNEHADIERITAWKNGLFYFDGVQLEDAMRQLERWYDIEVQYENGVPDIRFGGKMNRNITLNELLRILARADLKCRLEGNKLIIMR</sequence>
<accession>A0A847SIX1</accession>
<dbReference type="FunFam" id="2.60.120.1440:FF:000001">
    <property type="entry name" value="Putative anti-sigma factor"/>
    <property type="match status" value="1"/>
</dbReference>
<reference evidence="4 5" key="1">
    <citation type="submission" date="2020-04" db="EMBL/GenBank/DDBJ databases">
        <authorList>
            <person name="Yin C."/>
        </authorList>
    </citation>
    <scope>NUCLEOTIDE SEQUENCE [LARGE SCALE GENOMIC DNA]</scope>
    <source>
        <strain evidence="4 5">Ak56</strain>
    </source>
</reference>
<dbReference type="InterPro" id="IPR012373">
    <property type="entry name" value="Ferrdict_sens_TM"/>
</dbReference>
<keyword evidence="1" id="KW-0812">Transmembrane</keyword>
<dbReference type="Pfam" id="PF16344">
    <property type="entry name" value="FecR_C"/>
    <property type="match status" value="1"/>
</dbReference>
<keyword evidence="1" id="KW-1133">Transmembrane helix</keyword>
<dbReference type="Proteomes" id="UP000552864">
    <property type="component" value="Unassembled WGS sequence"/>
</dbReference>
<evidence type="ECO:0000259" key="2">
    <source>
        <dbReference type="Pfam" id="PF04773"/>
    </source>
</evidence>
<evidence type="ECO:0000256" key="1">
    <source>
        <dbReference type="SAM" id="Phobius"/>
    </source>
</evidence>
<dbReference type="Gene3D" id="2.60.120.1440">
    <property type="match status" value="1"/>
</dbReference>
<gene>
    <name evidence="4" type="ORF">HGH91_01640</name>
</gene>
<organism evidence="4 5">
    <name type="scientific">Chitinophaga eiseniae</name>
    <dbReference type="NCBI Taxonomy" id="634771"/>
    <lineage>
        <taxon>Bacteria</taxon>
        <taxon>Pseudomonadati</taxon>
        <taxon>Bacteroidota</taxon>
        <taxon>Chitinophagia</taxon>
        <taxon>Chitinophagales</taxon>
        <taxon>Chitinophagaceae</taxon>
        <taxon>Chitinophaga</taxon>
    </lineage>
</organism>
<dbReference type="Gene3D" id="3.55.50.30">
    <property type="match status" value="1"/>
</dbReference>
<dbReference type="Pfam" id="PF04773">
    <property type="entry name" value="FecR"/>
    <property type="match status" value="1"/>
</dbReference>
<keyword evidence="1" id="KW-0472">Membrane</keyword>
<dbReference type="PANTHER" id="PTHR30273">
    <property type="entry name" value="PERIPLASMIC SIGNAL SENSOR AND SIGMA FACTOR ACTIVATOR FECR-RELATED"/>
    <property type="match status" value="1"/>
</dbReference>
<dbReference type="AlphaFoldDB" id="A0A847SIX1"/>
<dbReference type="EMBL" id="JABAHZ010000001">
    <property type="protein sequence ID" value="NLR77306.1"/>
    <property type="molecule type" value="Genomic_DNA"/>
</dbReference>
<dbReference type="InterPro" id="IPR006860">
    <property type="entry name" value="FecR"/>
</dbReference>
<feature type="domain" description="FecR protein" evidence="2">
    <location>
        <begin position="169"/>
        <end position="265"/>
    </location>
</feature>